<dbReference type="AlphaFoldDB" id="A0AAV7RKT1"/>
<dbReference type="Proteomes" id="UP001066276">
    <property type="component" value="Chromosome 5"/>
</dbReference>
<evidence type="ECO:0000313" key="3">
    <source>
        <dbReference type="Proteomes" id="UP001066276"/>
    </source>
</evidence>
<dbReference type="PANTHER" id="PTHR11505">
    <property type="entry name" value="L1 TRANSPOSABLE ELEMENT-RELATED"/>
    <property type="match status" value="1"/>
</dbReference>
<keyword evidence="3" id="KW-1185">Reference proteome</keyword>
<dbReference type="InterPro" id="IPR004244">
    <property type="entry name" value="Transposase_22"/>
</dbReference>
<gene>
    <name evidence="2" type="ORF">NDU88_004253</name>
</gene>
<feature type="region of interest" description="Disordered" evidence="1">
    <location>
        <begin position="1"/>
        <end position="34"/>
    </location>
</feature>
<proteinExistence type="predicted"/>
<evidence type="ECO:0000313" key="2">
    <source>
        <dbReference type="EMBL" id="KAJ1151473.1"/>
    </source>
</evidence>
<reference evidence="2" key="1">
    <citation type="journal article" date="2022" name="bioRxiv">
        <title>Sequencing and chromosome-scale assembly of the giantPleurodeles waltlgenome.</title>
        <authorList>
            <person name="Brown T."/>
            <person name="Elewa A."/>
            <person name="Iarovenko S."/>
            <person name="Subramanian E."/>
            <person name="Araus A.J."/>
            <person name="Petzold A."/>
            <person name="Susuki M."/>
            <person name="Suzuki K.-i.T."/>
            <person name="Hayashi T."/>
            <person name="Toyoda A."/>
            <person name="Oliveira C."/>
            <person name="Osipova E."/>
            <person name="Leigh N.D."/>
            <person name="Simon A."/>
            <person name="Yun M.H."/>
        </authorList>
    </citation>
    <scope>NUCLEOTIDE SEQUENCE</scope>
    <source>
        <strain evidence="2">20211129_DDA</strain>
        <tissue evidence="2">Liver</tissue>
    </source>
</reference>
<dbReference type="EMBL" id="JANPWB010000009">
    <property type="protein sequence ID" value="KAJ1151473.1"/>
    <property type="molecule type" value="Genomic_DNA"/>
</dbReference>
<comment type="caution">
    <text evidence="2">The sequence shown here is derived from an EMBL/GenBank/DDBJ whole genome shotgun (WGS) entry which is preliminary data.</text>
</comment>
<accession>A0AAV7RKT1</accession>
<name>A0AAV7RKT1_PLEWA</name>
<dbReference type="Gene3D" id="3.30.70.1820">
    <property type="entry name" value="L1 transposable element, RRM domain"/>
    <property type="match status" value="1"/>
</dbReference>
<evidence type="ECO:0000256" key="1">
    <source>
        <dbReference type="SAM" id="MobiDB-lite"/>
    </source>
</evidence>
<organism evidence="2 3">
    <name type="scientific">Pleurodeles waltl</name>
    <name type="common">Iberian ribbed newt</name>
    <dbReference type="NCBI Taxonomy" id="8319"/>
    <lineage>
        <taxon>Eukaryota</taxon>
        <taxon>Metazoa</taxon>
        <taxon>Chordata</taxon>
        <taxon>Craniata</taxon>
        <taxon>Vertebrata</taxon>
        <taxon>Euteleostomi</taxon>
        <taxon>Amphibia</taxon>
        <taxon>Batrachia</taxon>
        <taxon>Caudata</taxon>
        <taxon>Salamandroidea</taxon>
        <taxon>Salamandridae</taxon>
        <taxon>Pleurodelinae</taxon>
        <taxon>Pleurodeles</taxon>
    </lineage>
</organism>
<sequence>MGKLRHKIQGSSKAERGLDRPLTSGESEEGAAPDTIKDTLNTLNKILRVIEDTKLTLSQEIWKVPSELSHLRSDHHKLVDRVTTTETSLEELQPVYRALRAQVTGLSERAQVLERRAEAAEGHSRHNNIRFVGMPEGVEGTDAVVYLETWLRTIMTGRPLTPFFALERAHRVPNRITELGRLTRPIVAKPLYYRDRDLLLQLAREKGPFQVDGGNATFFPDFTLVVQNRWATFLEVKQALREEGLCYFLLFLSKLKVILDGVTHFFQEPDEVWTWLEAYHKGHTVIKWMEHKQPRRWGKR</sequence>
<protein>
    <submittedName>
        <fullName evidence="2">Uncharacterized protein</fullName>
    </submittedName>
</protein>